<evidence type="ECO:0000256" key="2">
    <source>
        <dbReference type="SAM" id="Phobius"/>
    </source>
</evidence>
<proteinExistence type="predicted"/>
<feature type="compositionally biased region" description="Low complexity" evidence="1">
    <location>
        <begin position="45"/>
        <end position="56"/>
    </location>
</feature>
<accession>A0A137P2P5</accession>
<keyword evidence="4" id="KW-1185">Reference proteome</keyword>
<evidence type="ECO:0000313" key="4">
    <source>
        <dbReference type="Proteomes" id="UP000070444"/>
    </source>
</evidence>
<keyword evidence="2" id="KW-0812">Transmembrane</keyword>
<protein>
    <submittedName>
        <fullName evidence="3">Uncharacterized protein</fullName>
    </submittedName>
</protein>
<feature type="region of interest" description="Disordered" evidence="1">
    <location>
        <begin position="1"/>
        <end position="61"/>
    </location>
</feature>
<feature type="transmembrane region" description="Helical" evidence="2">
    <location>
        <begin position="117"/>
        <end position="135"/>
    </location>
</feature>
<evidence type="ECO:0000256" key="1">
    <source>
        <dbReference type="SAM" id="MobiDB-lite"/>
    </source>
</evidence>
<organism evidence="3 4">
    <name type="scientific">Conidiobolus coronatus (strain ATCC 28846 / CBS 209.66 / NRRL 28638)</name>
    <name type="common">Delacroixia coronata</name>
    <dbReference type="NCBI Taxonomy" id="796925"/>
    <lineage>
        <taxon>Eukaryota</taxon>
        <taxon>Fungi</taxon>
        <taxon>Fungi incertae sedis</taxon>
        <taxon>Zoopagomycota</taxon>
        <taxon>Entomophthoromycotina</taxon>
        <taxon>Entomophthoromycetes</taxon>
        <taxon>Entomophthorales</taxon>
        <taxon>Ancylistaceae</taxon>
        <taxon>Conidiobolus</taxon>
    </lineage>
</organism>
<keyword evidence="2" id="KW-1133">Transmembrane helix</keyword>
<feature type="compositionally biased region" description="Polar residues" evidence="1">
    <location>
        <begin position="17"/>
        <end position="44"/>
    </location>
</feature>
<dbReference type="EMBL" id="KQ964544">
    <property type="protein sequence ID" value="KXN69189.1"/>
    <property type="molecule type" value="Genomic_DNA"/>
</dbReference>
<keyword evidence="2" id="KW-0472">Membrane</keyword>
<sequence length="137" mass="15557">MSNVQSTEDPSLKESDSSSVINHSQQVHPIVQSIQSQTVYSNEAQQQQIPNQQFSQTDQSGLSYHPMVNQGFNNANISNHPLVNPSYSNAPAASNFYERTPYYSNNSQVRNYPVRSLIIPLNVCIYNIIYTYYYSLL</sequence>
<dbReference type="Proteomes" id="UP000070444">
    <property type="component" value="Unassembled WGS sequence"/>
</dbReference>
<name>A0A137P2P5_CONC2</name>
<gene>
    <name evidence="3" type="ORF">CONCODRAFT_79441</name>
</gene>
<dbReference type="AlphaFoldDB" id="A0A137P2P5"/>
<evidence type="ECO:0000313" key="3">
    <source>
        <dbReference type="EMBL" id="KXN69189.1"/>
    </source>
</evidence>
<reference evidence="3 4" key="1">
    <citation type="journal article" date="2015" name="Genome Biol. Evol.">
        <title>Phylogenomic analyses indicate that early fungi evolved digesting cell walls of algal ancestors of land plants.</title>
        <authorList>
            <person name="Chang Y."/>
            <person name="Wang S."/>
            <person name="Sekimoto S."/>
            <person name="Aerts A.L."/>
            <person name="Choi C."/>
            <person name="Clum A."/>
            <person name="LaButti K.M."/>
            <person name="Lindquist E.A."/>
            <person name="Yee Ngan C."/>
            <person name="Ohm R.A."/>
            <person name="Salamov A.A."/>
            <person name="Grigoriev I.V."/>
            <person name="Spatafora J.W."/>
            <person name="Berbee M.L."/>
        </authorList>
    </citation>
    <scope>NUCLEOTIDE SEQUENCE [LARGE SCALE GENOMIC DNA]</scope>
    <source>
        <strain evidence="3 4">NRRL 28638</strain>
    </source>
</reference>